<dbReference type="AlphaFoldDB" id="A0A8T1V9A8"/>
<protein>
    <submittedName>
        <fullName evidence="2">Uncharacterized protein</fullName>
    </submittedName>
</protein>
<evidence type="ECO:0000313" key="3">
    <source>
        <dbReference type="Proteomes" id="UP000694044"/>
    </source>
</evidence>
<feature type="region of interest" description="Disordered" evidence="1">
    <location>
        <begin position="1"/>
        <end position="42"/>
    </location>
</feature>
<dbReference type="Proteomes" id="UP000694044">
    <property type="component" value="Unassembled WGS sequence"/>
</dbReference>
<evidence type="ECO:0000256" key="1">
    <source>
        <dbReference type="SAM" id="MobiDB-lite"/>
    </source>
</evidence>
<accession>A0A8T1V9A8</accession>
<feature type="compositionally biased region" description="Basic and acidic residues" evidence="1">
    <location>
        <begin position="8"/>
        <end position="19"/>
    </location>
</feature>
<evidence type="ECO:0000313" key="2">
    <source>
        <dbReference type="EMBL" id="KAG7376903.1"/>
    </source>
</evidence>
<comment type="caution">
    <text evidence="2">The sequence shown here is derived from an EMBL/GenBank/DDBJ whole genome shotgun (WGS) entry which is preliminary data.</text>
</comment>
<keyword evidence="3" id="KW-1185">Reference proteome</keyword>
<sequence>MHNLRQGLQERKRLTKKETNLLNHLRRNHADYEQDAQEAARRQNPLNLRLDSQRTRDLYRWLEWVISDREFVERRLTRQNPPPLYCVGGHVVEVCQARE</sequence>
<dbReference type="OrthoDB" id="94773at2759"/>
<proteinExistence type="predicted"/>
<organism evidence="2 3">
    <name type="scientific">Phytophthora pseudosyringae</name>
    <dbReference type="NCBI Taxonomy" id="221518"/>
    <lineage>
        <taxon>Eukaryota</taxon>
        <taxon>Sar</taxon>
        <taxon>Stramenopiles</taxon>
        <taxon>Oomycota</taxon>
        <taxon>Peronosporomycetes</taxon>
        <taxon>Peronosporales</taxon>
        <taxon>Peronosporaceae</taxon>
        <taxon>Phytophthora</taxon>
    </lineage>
</organism>
<reference evidence="2" key="1">
    <citation type="submission" date="2021-02" db="EMBL/GenBank/DDBJ databases">
        <authorList>
            <person name="Palmer J.M."/>
        </authorList>
    </citation>
    <scope>NUCLEOTIDE SEQUENCE</scope>
    <source>
        <strain evidence="2">SCRP734</strain>
    </source>
</reference>
<name>A0A8T1V9A8_9STRA</name>
<dbReference type="EMBL" id="JAGDFM010000607">
    <property type="protein sequence ID" value="KAG7376903.1"/>
    <property type="molecule type" value="Genomic_DNA"/>
</dbReference>
<gene>
    <name evidence="2" type="ORF">PHYPSEUDO_012564</name>
</gene>